<feature type="compositionally biased region" description="Basic residues" evidence="1">
    <location>
        <begin position="137"/>
        <end position="155"/>
    </location>
</feature>
<dbReference type="EMBL" id="JBBWWQ010000004">
    <property type="protein sequence ID" value="KAK8949325.1"/>
    <property type="molecule type" value="Genomic_DNA"/>
</dbReference>
<evidence type="ECO:0000313" key="2">
    <source>
        <dbReference type="EMBL" id="KAK8949325.1"/>
    </source>
</evidence>
<keyword evidence="3" id="KW-1185">Reference proteome</keyword>
<sequence>MHGGDTDPTSATAKGADKPLQGPHRTNTAQEGVPPQGAYLRGAAAGVRARPAQGVRGNPPARRARAEILLHGMLAGRLSRAVRAGIVQRCVRAGFLKAICRAGLPANGDFPVGRGLQNITRASLPATDEEIISSARHRGRAGTFGRKRAHVRSKRSGAAELPATVAEPEYSSRLRLPTVFSKIDLRSGYHQISMREGTSWYSSQLPTPSSRHLRSHRLVQILDEQVICSVDGVTQRALVHWKGLSQIDDYLITIEELKQLDSKLL</sequence>
<gene>
    <name evidence="2" type="ORF">KSP39_PZI006220</name>
</gene>
<protein>
    <submittedName>
        <fullName evidence="2">Uncharacterized protein</fullName>
    </submittedName>
</protein>
<feature type="region of interest" description="Disordered" evidence="1">
    <location>
        <begin position="137"/>
        <end position="156"/>
    </location>
</feature>
<proteinExistence type="predicted"/>
<dbReference type="Proteomes" id="UP001418222">
    <property type="component" value="Unassembled WGS sequence"/>
</dbReference>
<feature type="region of interest" description="Disordered" evidence="1">
    <location>
        <begin position="1"/>
        <end position="36"/>
    </location>
</feature>
<organism evidence="2 3">
    <name type="scientific">Platanthera zijinensis</name>
    <dbReference type="NCBI Taxonomy" id="2320716"/>
    <lineage>
        <taxon>Eukaryota</taxon>
        <taxon>Viridiplantae</taxon>
        <taxon>Streptophyta</taxon>
        <taxon>Embryophyta</taxon>
        <taxon>Tracheophyta</taxon>
        <taxon>Spermatophyta</taxon>
        <taxon>Magnoliopsida</taxon>
        <taxon>Liliopsida</taxon>
        <taxon>Asparagales</taxon>
        <taxon>Orchidaceae</taxon>
        <taxon>Orchidoideae</taxon>
        <taxon>Orchideae</taxon>
        <taxon>Orchidinae</taxon>
        <taxon>Platanthera</taxon>
    </lineage>
</organism>
<name>A0AAP0GBC7_9ASPA</name>
<accession>A0AAP0GBC7</accession>
<dbReference type="AlphaFoldDB" id="A0AAP0GBC7"/>
<evidence type="ECO:0000256" key="1">
    <source>
        <dbReference type="SAM" id="MobiDB-lite"/>
    </source>
</evidence>
<comment type="caution">
    <text evidence="2">The sequence shown here is derived from an EMBL/GenBank/DDBJ whole genome shotgun (WGS) entry which is preliminary data.</text>
</comment>
<evidence type="ECO:0000313" key="3">
    <source>
        <dbReference type="Proteomes" id="UP001418222"/>
    </source>
</evidence>
<reference evidence="2 3" key="1">
    <citation type="journal article" date="2022" name="Nat. Plants">
        <title>Genomes of leafy and leafless Platanthera orchids illuminate the evolution of mycoheterotrophy.</title>
        <authorList>
            <person name="Li M.H."/>
            <person name="Liu K.W."/>
            <person name="Li Z."/>
            <person name="Lu H.C."/>
            <person name="Ye Q.L."/>
            <person name="Zhang D."/>
            <person name="Wang J.Y."/>
            <person name="Li Y.F."/>
            <person name="Zhong Z.M."/>
            <person name="Liu X."/>
            <person name="Yu X."/>
            <person name="Liu D.K."/>
            <person name="Tu X.D."/>
            <person name="Liu B."/>
            <person name="Hao Y."/>
            <person name="Liao X.Y."/>
            <person name="Jiang Y.T."/>
            <person name="Sun W.H."/>
            <person name="Chen J."/>
            <person name="Chen Y.Q."/>
            <person name="Ai Y."/>
            <person name="Zhai J.W."/>
            <person name="Wu S.S."/>
            <person name="Zhou Z."/>
            <person name="Hsiao Y.Y."/>
            <person name="Wu W.L."/>
            <person name="Chen Y.Y."/>
            <person name="Lin Y.F."/>
            <person name="Hsu J.L."/>
            <person name="Li C.Y."/>
            <person name="Wang Z.W."/>
            <person name="Zhao X."/>
            <person name="Zhong W.Y."/>
            <person name="Ma X.K."/>
            <person name="Ma L."/>
            <person name="Huang J."/>
            <person name="Chen G.Z."/>
            <person name="Huang M.Z."/>
            <person name="Huang L."/>
            <person name="Peng D.H."/>
            <person name="Luo Y.B."/>
            <person name="Zou S.Q."/>
            <person name="Chen S.P."/>
            <person name="Lan S."/>
            <person name="Tsai W.C."/>
            <person name="Van de Peer Y."/>
            <person name="Liu Z.J."/>
        </authorList>
    </citation>
    <scope>NUCLEOTIDE SEQUENCE [LARGE SCALE GENOMIC DNA]</scope>
    <source>
        <strain evidence="2">Lor287</strain>
    </source>
</reference>